<evidence type="ECO:0000313" key="2">
    <source>
        <dbReference type="EnsemblPlants" id="KRH11240"/>
    </source>
</evidence>
<evidence type="ECO:0000313" key="3">
    <source>
        <dbReference type="Proteomes" id="UP000008827"/>
    </source>
</evidence>
<reference evidence="1" key="3">
    <citation type="submission" date="2018-07" db="EMBL/GenBank/DDBJ databases">
        <title>WGS assembly of Glycine max.</title>
        <authorList>
            <person name="Schmutz J."/>
            <person name="Cannon S."/>
            <person name="Schlueter J."/>
            <person name="Ma J."/>
            <person name="Mitros T."/>
            <person name="Nelson W."/>
            <person name="Hyten D."/>
            <person name="Song Q."/>
            <person name="Thelen J."/>
            <person name="Cheng J."/>
            <person name="Xu D."/>
            <person name="Hellsten U."/>
            <person name="May G."/>
            <person name="Yu Y."/>
            <person name="Sakurai T."/>
            <person name="Umezawa T."/>
            <person name="Bhattacharyya M."/>
            <person name="Sandhu D."/>
            <person name="Valliyodan B."/>
            <person name="Lindquist E."/>
            <person name="Peto M."/>
            <person name="Grant D."/>
            <person name="Shu S."/>
            <person name="Goodstein D."/>
            <person name="Barry K."/>
            <person name="Futrell-Griggs M."/>
            <person name="Abernathy B."/>
            <person name="Du J."/>
            <person name="Tian Z."/>
            <person name="Zhu L."/>
            <person name="Gill N."/>
            <person name="Joshi T."/>
            <person name="Libault M."/>
            <person name="Sethuraman A."/>
            <person name="Zhang X."/>
            <person name="Shinozaki K."/>
            <person name="Nguyen H."/>
            <person name="Wing R."/>
            <person name="Cregan P."/>
            <person name="Specht J."/>
            <person name="Grimwood J."/>
            <person name="Rokhsar D."/>
            <person name="Stacey G."/>
            <person name="Shoemaker R."/>
            <person name="Jackson S."/>
        </authorList>
    </citation>
    <scope>NUCLEOTIDE SEQUENCE</scope>
    <source>
        <tissue evidence="1">Callus</tissue>
    </source>
</reference>
<sequence length="71" mass="8361">MCTRTVSVVCLSLCFRLIPKKKIIFHMALLLSFAHAMNEDVCPHKQTCHDEKKVFYWLSESNLQTCKPFHY</sequence>
<dbReference type="EnsemblPlants" id="KRH11240">
    <property type="protein sequence ID" value="KRH11240"/>
    <property type="gene ID" value="GLYMA_15G096900"/>
</dbReference>
<name>A0A0R0G7D3_SOYBN</name>
<dbReference type="SMR" id="A0A0R0G7D3"/>
<dbReference type="Proteomes" id="UP000008827">
    <property type="component" value="Chromosome 15"/>
</dbReference>
<dbReference type="EMBL" id="CM000848">
    <property type="protein sequence ID" value="KRH11240.1"/>
    <property type="molecule type" value="Genomic_DNA"/>
</dbReference>
<dbReference type="AlphaFoldDB" id="A0A0R0G7D3"/>
<accession>A0A0R0G7D3</accession>
<organism evidence="1">
    <name type="scientific">Glycine max</name>
    <name type="common">Soybean</name>
    <name type="synonym">Glycine hispida</name>
    <dbReference type="NCBI Taxonomy" id="3847"/>
    <lineage>
        <taxon>Eukaryota</taxon>
        <taxon>Viridiplantae</taxon>
        <taxon>Streptophyta</taxon>
        <taxon>Embryophyta</taxon>
        <taxon>Tracheophyta</taxon>
        <taxon>Spermatophyta</taxon>
        <taxon>Magnoliopsida</taxon>
        <taxon>eudicotyledons</taxon>
        <taxon>Gunneridae</taxon>
        <taxon>Pentapetalae</taxon>
        <taxon>rosids</taxon>
        <taxon>fabids</taxon>
        <taxon>Fabales</taxon>
        <taxon>Fabaceae</taxon>
        <taxon>Papilionoideae</taxon>
        <taxon>50 kb inversion clade</taxon>
        <taxon>NPAAA clade</taxon>
        <taxon>indigoferoid/millettioid clade</taxon>
        <taxon>Phaseoleae</taxon>
        <taxon>Glycine</taxon>
        <taxon>Glycine subgen. Soja</taxon>
    </lineage>
</organism>
<proteinExistence type="predicted"/>
<dbReference type="InParanoid" id="A0A0R0G7D3"/>
<gene>
    <name evidence="1" type="ORF">GLYMA_15G096900</name>
</gene>
<reference evidence="1 2" key="1">
    <citation type="journal article" date="2010" name="Nature">
        <title>Genome sequence of the palaeopolyploid soybean.</title>
        <authorList>
            <person name="Schmutz J."/>
            <person name="Cannon S.B."/>
            <person name="Schlueter J."/>
            <person name="Ma J."/>
            <person name="Mitros T."/>
            <person name="Nelson W."/>
            <person name="Hyten D.L."/>
            <person name="Song Q."/>
            <person name="Thelen J.J."/>
            <person name="Cheng J."/>
            <person name="Xu D."/>
            <person name="Hellsten U."/>
            <person name="May G.D."/>
            <person name="Yu Y."/>
            <person name="Sakurai T."/>
            <person name="Umezawa T."/>
            <person name="Bhattacharyya M.K."/>
            <person name="Sandhu D."/>
            <person name="Valliyodan B."/>
            <person name="Lindquist E."/>
            <person name="Peto M."/>
            <person name="Grant D."/>
            <person name="Shu S."/>
            <person name="Goodstein D."/>
            <person name="Barry K."/>
            <person name="Futrell-Griggs M."/>
            <person name="Abernathy B."/>
            <person name="Du J."/>
            <person name="Tian Z."/>
            <person name="Zhu L."/>
            <person name="Gill N."/>
            <person name="Joshi T."/>
            <person name="Libault M."/>
            <person name="Sethuraman A."/>
            <person name="Zhang X.-C."/>
            <person name="Shinozaki K."/>
            <person name="Nguyen H.T."/>
            <person name="Wing R.A."/>
            <person name="Cregan P."/>
            <person name="Specht J."/>
            <person name="Grimwood J."/>
            <person name="Rokhsar D."/>
            <person name="Stacey G."/>
            <person name="Shoemaker R.C."/>
            <person name="Jackson S.A."/>
        </authorList>
    </citation>
    <scope>NUCLEOTIDE SEQUENCE [LARGE SCALE GENOMIC DNA]</scope>
    <source>
        <strain evidence="2">cv. Williams 82</strain>
        <tissue evidence="1">Callus</tissue>
    </source>
</reference>
<dbReference type="Gramene" id="KRH11240">
    <property type="protein sequence ID" value="KRH11240"/>
    <property type="gene ID" value="GLYMA_15G096900"/>
</dbReference>
<evidence type="ECO:0000313" key="1">
    <source>
        <dbReference type="EMBL" id="KRH11240.1"/>
    </source>
</evidence>
<protein>
    <submittedName>
        <fullName evidence="1 2">Uncharacterized protein</fullName>
    </submittedName>
</protein>
<reference evidence="2" key="2">
    <citation type="submission" date="2018-02" db="UniProtKB">
        <authorList>
            <consortium name="EnsemblPlants"/>
        </authorList>
    </citation>
    <scope>IDENTIFICATION</scope>
    <source>
        <strain evidence="2">Williams 82</strain>
    </source>
</reference>
<keyword evidence="3" id="KW-1185">Reference proteome</keyword>